<dbReference type="EMBL" id="SRRZ01000040">
    <property type="protein sequence ID" value="NQE34798.1"/>
    <property type="molecule type" value="Genomic_DNA"/>
</dbReference>
<accession>A0ABX2CYU0</accession>
<organism evidence="1 2">
    <name type="scientific">Microcoleus asticus IPMA8</name>
    <dbReference type="NCBI Taxonomy" id="2563858"/>
    <lineage>
        <taxon>Bacteria</taxon>
        <taxon>Bacillati</taxon>
        <taxon>Cyanobacteriota</taxon>
        <taxon>Cyanophyceae</taxon>
        <taxon>Oscillatoriophycideae</taxon>
        <taxon>Oscillatoriales</taxon>
        <taxon>Microcoleaceae</taxon>
        <taxon>Microcoleus</taxon>
        <taxon>Microcoleus asticus</taxon>
    </lineage>
</organism>
<sequence>MRQVIHSLAGLRTIAHFPVLIELYRLRVFLEDLTAEGADGAEEEMRRMDNSDLKGFDLSGKFNFIYNSGRSATKEIGFCTLSARCNEIFS</sequence>
<proteinExistence type="predicted"/>
<protein>
    <submittedName>
        <fullName evidence="1">Uncharacterized protein</fullName>
    </submittedName>
</protein>
<name>A0ABX2CYU0_9CYAN</name>
<gene>
    <name evidence="1" type="ORF">E5S67_02527</name>
</gene>
<dbReference type="RefSeq" id="WP_172187653.1">
    <property type="nucleotide sequence ID" value="NZ_CAWPPK010000253.1"/>
</dbReference>
<comment type="caution">
    <text evidence="1">The sequence shown here is derived from an EMBL/GenBank/DDBJ whole genome shotgun (WGS) entry which is preliminary data.</text>
</comment>
<keyword evidence="2" id="KW-1185">Reference proteome</keyword>
<dbReference type="Proteomes" id="UP000702425">
    <property type="component" value="Unassembled WGS sequence"/>
</dbReference>
<evidence type="ECO:0000313" key="2">
    <source>
        <dbReference type="Proteomes" id="UP000702425"/>
    </source>
</evidence>
<reference evidence="1 2" key="1">
    <citation type="journal article" date="2020" name="Sci. Rep.">
        <title>A novel cyanobacterial geosmin producer, revising GeoA distribution and dispersion patterns in Bacteria.</title>
        <authorList>
            <person name="Churro C."/>
            <person name="Semedo-Aguiar A.P."/>
            <person name="Silva A.D."/>
            <person name="Pereira-Leal J.B."/>
            <person name="Leite R.B."/>
        </authorList>
    </citation>
    <scope>NUCLEOTIDE SEQUENCE [LARGE SCALE GENOMIC DNA]</scope>
    <source>
        <strain evidence="1 2">IPMA8</strain>
    </source>
</reference>
<evidence type="ECO:0000313" key="1">
    <source>
        <dbReference type="EMBL" id="NQE34798.1"/>
    </source>
</evidence>